<keyword evidence="2" id="KW-1185">Reference proteome</keyword>
<name>A0ACD5Z9Z2_AVESA</name>
<protein>
    <submittedName>
        <fullName evidence="1">Uncharacterized protein</fullName>
    </submittedName>
</protein>
<organism evidence="1 2">
    <name type="scientific">Avena sativa</name>
    <name type="common">Oat</name>
    <dbReference type="NCBI Taxonomy" id="4498"/>
    <lineage>
        <taxon>Eukaryota</taxon>
        <taxon>Viridiplantae</taxon>
        <taxon>Streptophyta</taxon>
        <taxon>Embryophyta</taxon>
        <taxon>Tracheophyta</taxon>
        <taxon>Spermatophyta</taxon>
        <taxon>Magnoliopsida</taxon>
        <taxon>Liliopsida</taxon>
        <taxon>Poales</taxon>
        <taxon>Poaceae</taxon>
        <taxon>BOP clade</taxon>
        <taxon>Pooideae</taxon>
        <taxon>Poodae</taxon>
        <taxon>Poeae</taxon>
        <taxon>Poeae Chloroplast Group 1 (Aveneae type)</taxon>
        <taxon>Aveninae</taxon>
        <taxon>Avena</taxon>
    </lineage>
</organism>
<dbReference type="Proteomes" id="UP001732700">
    <property type="component" value="Chromosome 6C"/>
</dbReference>
<dbReference type="EnsemblPlants" id="AVESA.00010b.r2.6CG1127100.1">
    <property type="protein sequence ID" value="AVESA.00010b.r2.6CG1127100.1.CDS.1"/>
    <property type="gene ID" value="AVESA.00010b.r2.6CG1127100"/>
</dbReference>
<evidence type="ECO:0000313" key="1">
    <source>
        <dbReference type="EnsemblPlants" id="AVESA.00010b.r2.6CG1127100.1.CDS.1"/>
    </source>
</evidence>
<reference evidence="1" key="1">
    <citation type="submission" date="2021-05" db="EMBL/GenBank/DDBJ databases">
        <authorList>
            <person name="Scholz U."/>
            <person name="Mascher M."/>
            <person name="Fiebig A."/>
        </authorList>
    </citation>
    <scope>NUCLEOTIDE SEQUENCE [LARGE SCALE GENOMIC DNA]</scope>
</reference>
<evidence type="ECO:0000313" key="2">
    <source>
        <dbReference type="Proteomes" id="UP001732700"/>
    </source>
</evidence>
<sequence>MNAFMDAFSFGTGIISGCNTWRDFVQWAYPSNSEESKQLPEALWKLQTTLPLMQAMIDRAEWSFHKEGVPKLLQELKGVSYDTEDLIEEFEYLKLKSQIKDGAESLDFSKNDILCSFNKVKILQQRADYLMGQMNALVPQNSTPHFDRSVRPETSSIPDSKIFGRHKEVKAVKGLLGVPLGVHSGLKRNRGQTLTAVSSEHKACLSDSENKIVPVMAIVGIGGVGKTTLAQQIFSDQHVKAHFDQELWICVSDEFDTKRLTTELLLSSGERMPSDNLDYLQTKLAKVVQSKRFLLVLDDIWDDALQGNGKEWQRFCAPLMSGLEGSMILVTTRSSQVAKAV</sequence>
<proteinExistence type="predicted"/>
<accession>A0ACD5Z9Z2</accession>
<reference evidence="1" key="2">
    <citation type="submission" date="2025-09" db="UniProtKB">
        <authorList>
            <consortium name="EnsemblPlants"/>
        </authorList>
    </citation>
    <scope>IDENTIFICATION</scope>
</reference>